<dbReference type="Pfam" id="PF13262">
    <property type="entry name" value="DUF4054"/>
    <property type="match status" value="1"/>
</dbReference>
<organism evidence="1">
    <name type="scientific">uncultured Citrobacter sp</name>
    <dbReference type="NCBI Taxonomy" id="200446"/>
    <lineage>
        <taxon>Bacteria</taxon>
        <taxon>Pseudomonadati</taxon>
        <taxon>Pseudomonadota</taxon>
        <taxon>Gammaproteobacteria</taxon>
        <taxon>Enterobacterales</taxon>
        <taxon>Enterobacteriaceae</taxon>
        <taxon>Citrobacter</taxon>
        <taxon>environmental samples</taxon>
    </lineage>
</organism>
<protein>
    <submittedName>
        <fullName evidence="2">Structural protein</fullName>
    </submittedName>
</protein>
<proteinExistence type="predicted"/>
<dbReference type="RefSeq" id="WP_181635561.1">
    <property type="nucleotide sequence ID" value="NZ_LT598669.1"/>
</dbReference>
<name>A0A212I938_9ENTR</name>
<accession>A0A212I938</accession>
<evidence type="ECO:0000313" key="1">
    <source>
        <dbReference type="EMBL" id="SBV63332.1"/>
    </source>
</evidence>
<dbReference type="EMBL" id="FLUB01000020">
    <property type="protein sequence ID" value="SBV68285.1"/>
    <property type="molecule type" value="Genomic_DNA"/>
</dbReference>
<gene>
    <name evidence="1" type="ORF">KL86CIT2_30008</name>
    <name evidence="2" type="ORF">KM92CIT3_80809</name>
</gene>
<evidence type="ECO:0000313" key="2">
    <source>
        <dbReference type="EMBL" id="SBV68285.1"/>
    </source>
</evidence>
<dbReference type="AlphaFoldDB" id="A0A212I938"/>
<reference evidence="1" key="1">
    <citation type="submission" date="2016-04" db="EMBL/GenBank/DDBJ databases">
        <authorList>
            <person name="Evans L.H."/>
            <person name="Alamgir A."/>
            <person name="Owens N."/>
            <person name="Weber N.D."/>
            <person name="Virtaneva K."/>
            <person name="Barbian K."/>
            <person name="Babar A."/>
            <person name="Rosenke K."/>
        </authorList>
    </citation>
    <scope>NUCLEOTIDE SEQUENCE</scope>
    <source>
        <strain evidence="1">86-2</strain>
        <strain evidence="2">92-3</strain>
    </source>
</reference>
<dbReference type="EMBL" id="FLUA01000027">
    <property type="protein sequence ID" value="SBV63332.1"/>
    <property type="molecule type" value="Genomic_DNA"/>
</dbReference>
<sequence>MIDVEEFRLKFPAFANPVLYPTDSILLMADMTDCYIDVGNRWFRCVKCQELMTELLTAHLLLLNGTPMAPANGATGIISNATVGSVSVGFASAAANKGAFMSWLGKTPYGEQLAALLARLSVGLGYIGGAPERRAFRKVGGRF</sequence>
<dbReference type="InterPro" id="IPR025127">
    <property type="entry name" value="DUF4054"/>
</dbReference>